<protein>
    <submittedName>
        <fullName evidence="2">Uncharacterized protein</fullName>
    </submittedName>
</protein>
<proteinExistence type="predicted"/>
<dbReference type="Proteomes" id="UP000177197">
    <property type="component" value="Unassembled WGS sequence"/>
</dbReference>
<keyword evidence="1" id="KW-0472">Membrane</keyword>
<keyword evidence="1" id="KW-0812">Transmembrane</keyword>
<reference evidence="2 3" key="1">
    <citation type="journal article" date="2016" name="Nat. Commun.">
        <title>Thousands of microbial genomes shed light on interconnected biogeochemical processes in an aquifer system.</title>
        <authorList>
            <person name="Anantharaman K."/>
            <person name="Brown C.T."/>
            <person name="Hug L.A."/>
            <person name="Sharon I."/>
            <person name="Castelle C.J."/>
            <person name="Probst A.J."/>
            <person name="Thomas B.C."/>
            <person name="Singh A."/>
            <person name="Wilkins M.J."/>
            <person name="Karaoz U."/>
            <person name="Brodie E.L."/>
            <person name="Williams K.H."/>
            <person name="Hubbard S.S."/>
            <person name="Banfield J.F."/>
        </authorList>
    </citation>
    <scope>NUCLEOTIDE SEQUENCE [LARGE SCALE GENOMIC DNA]</scope>
</reference>
<evidence type="ECO:0000256" key="1">
    <source>
        <dbReference type="SAM" id="Phobius"/>
    </source>
</evidence>
<comment type="caution">
    <text evidence="2">The sequence shown here is derived from an EMBL/GenBank/DDBJ whole genome shotgun (WGS) entry which is preliminary data.</text>
</comment>
<dbReference type="Pfam" id="PF18895">
    <property type="entry name" value="T4SS_pilin"/>
    <property type="match status" value="1"/>
</dbReference>
<dbReference type="AlphaFoldDB" id="A0A1F5CB41"/>
<accession>A0A1F5CB41</accession>
<organism evidence="2 3">
    <name type="scientific">Candidatus Azambacteria bacterium RIFCSPLOWO2_02_FULL_44_14</name>
    <dbReference type="NCBI Taxonomy" id="1797306"/>
    <lineage>
        <taxon>Bacteria</taxon>
        <taxon>Candidatus Azamiibacteriota</taxon>
    </lineage>
</organism>
<evidence type="ECO:0000313" key="2">
    <source>
        <dbReference type="EMBL" id="OGD40112.1"/>
    </source>
</evidence>
<dbReference type="EMBL" id="MEYV01000012">
    <property type="protein sequence ID" value="OGD40112.1"/>
    <property type="molecule type" value="Genomic_DNA"/>
</dbReference>
<evidence type="ECO:0000313" key="3">
    <source>
        <dbReference type="Proteomes" id="UP000177197"/>
    </source>
</evidence>
<keyword evidence="1" id="KW-1133">Transmembrane helix</keyword>
<gene>
    <name evidence="2" type="ORF">A3I30_01015</name>
</gene>
<sequence length="115" mass="12253">MKKLIKKASGWTVAALGTLVPMLAFAQIRGNLPQINVTSPADIIRLINNVLNWAASVLFVIAAIMLIYAAILYMTSGGSEEKAKNAKNALLFAIIGIAIGVIALAIEPFIEGVFR</sequence>
<dbReference type="InterPro" id="IPR043993">
    <property type="entry name" value="T4SS_pilin"/>
</dbReference>
<name>A0A1F5CB41_9BACT</name>
<feature type="transmembrane region" description="Helical" evidence="1">
    <location>
        <begin position="50"/>
        <end position="74"/>
    </location>
</feature>
<feature type="transmembrane region" description="Helical" evidence="1">
    <location>
        <begin position="86"/>
        <end position="106"/>
    </location>
</feature>